<dbReference type="InterPro" id="IPR015803">
    <property type="entry name" value="Cys-tRNA-ligase"/>
</dbReference>
<comment type="caution">
    <text evidence="19">The sequence shown here is derived from an EMBL/GenBank/DDBJ whole genome shotgun (WGS) entry which is preliminary data.</text>
</comment>
<keyword evidence="5" id="KW-0436">Ligase</keyword>
<dbReference type="InterPro" id="IPR009080">
    <property type="entry name" value="tRNAsynth_Ia_anticodon-bd"/>
</dbReference>
<feature type="compositionally biased region" description="Basic and acidic residues" evidence="17">
    <location>
        <begin position="824"/>
        <end position="835"/>
    </location>
</feature>
<evidence type="ECO:0000256" key="16">
    <source>
        <dbReference type="ARBA" id="ARBA00048159"/>
    </source>
</evidence>
<feature type="region of interest" description="Disordered" evidence="17">
    <location>
        <begin position="929"/>
        <end position="963"/>
    </location>
</feature>
<gene>
    <name evidence="19" type="ORF">ACEWY4_015431</name>
</gene>
<evidence type="ECO:0000256" key="15">
    <source>
        <dbReference type="ARBA" id="ARBA00039362"/>
    </source>
</evidence>
<keyword evidence="6" id="KW-0479">Metal-binding</keyword>
<feature type="compositionally biased region" description="Acidic residues" evidence="17">
    <location>
        <begin position="1146"/>
        <end position="1179"/>
    </location>
</feature>
<keyword evidence="7" id="KW-0547">Nucleotide-binding</keyword>
<feature type="region of interest" description="Disordered" evidence="17">
    <location>
        <begin position="1146"/>
        <end position="1195"/>
    </location>
</feature>
<dbReference type="InterPro" id="IPR036282">
    <property type="entry name" value="Glutathione-S-Trfase_C_sf"/>
</dbReference>
<dbReference type="FunFam" id="3.30.1120.90:FF:000001">
    <property type="entry name" value="Nucleosome assembly protein 1-like 1"/>
    <property type="match status" value="1"/>
</dbReference>
<evidence type="ECO:0000256" key="10">
    <source>
        <dbReference type="ARBA" id="ARBA00022917"/>
    </source>
</evidence>
<keyword evidence="10" id="KW-0648">Protein biosynthesis</keyword>
<dbReference type="CDD" id="cd10310">
    <property type="entry name" value="GST_C_CysRS_N"/>
    <property type="match status" value="1"/>
</dbReference>
<name>A0ABD1JN30_9TELE</name>
<evidence type="ECO:0000256" key="11">
    <source>
        <dbReference type="ARBA" id="ARBA00023146"/>
    </source>
</evidence>
<accession>A0ABD1JN30</accession>
<dbReference type="EMBL" id="JBHFQA010000013">
    <property type="protein sequence ID" value="KAL2088532.1"/>
    <property type="molecule type" value="Genomic_DNA"/>
</dbReference>
<feature type="region of interest" description="Disordered" evidence="17">
    <location>
        <begin position="730"/>
        <end position="835"/>
    </location>
</feature>
<sequence length="1195" mass="136075">MASSGEQAFDYGFLLSIREEAVRARALNEYLSTRSYLAGFSPSSADAEAFALLGKPPHSEHVHALRWYRHIEALQQGPQAPPELCTKGKRVQPAWSPPEGSEPPKLKLYNSLTRNKEVFVPQNGRRVLWYCCGPTVYDASHMGHARSYISFDILRRVLMDYFKYDVFYCMNITDIDDKIIKRARQNYLLEQYKEKKPVPSQILKDVLTAREPFKIKLAETTDPDKKQMLERLDSTVTAALAPLEQAVKNGDPETSIQSQAQILLEESKDLLSDWLDAQFGSQVTENSIFSSLPNYWEGEYHKDMDALNVLPADVLTRVSEYVPEIVTFVKKIVDNGYGYESNGSVYFDTAKFDSKPKHSYAKLVPEAVGDQKALQEGEGDLSISADRLSEKHSPNDFALWKASKPGEPSWDSPWGKGRPGWHIECSAMAGSILGESMDIHGGGFDLRFPHHDNELAQSEAFFENDHWVRYFLHTGHLTIAGCKMSKSLKNFITIKDALAKHTARQLRLAFLMHSWKDTLDYSSNTMESAIQYEKFMNEFFLNVKDILRTPTDVTGQFEKWEAEEIELNKSLFDRRAAVHEALCDNIDTRTAMEEMRSLVSQSNTYIASRKSAKLLPNRMLLQSIAAYLTDILKTFGAIEGTEPIGFPVGGSGQSADLESTVMPYLKVLSDFREEVRKIAREQKVTEVLQLCDGVRDDTLPELGVRLEDHEGLPTVVKLVDRETLMKEKEEKKRLEEEKRKKKEEAAKKKQEQEMAKLAKMKTPPSEMFRSETDKYSGFDDTGFPTHDAEGKELSKGQTKKLRKLYEAQENHKNSSNQENWSCDFKMDGDKGEAKGKVGDQVMQNPQAMAALQDRLDSMPHGPSILENLPKAVKRRVNALKNLQVKSAHIEAKFYEEVHELERKYAALYQPLFDKRKGIVCGAVEPTDEECEWQSDHEEEELSEEMKSKATMDEKKEGDAAEENPKGIPEFWLTIFRSVDMLSDMLQEHDEPILKHLQDIKVIFSEPSEPMSFTLEFHFEPNSFFNNTVLTKKYKMKSEPDAEDPFSFEGPEIIDCEGCEIDWKKGKDVTVKTIKKKQKHKGRGTVRTVTKQVPNDSFFNFFNPIKVSSDGELDEDSEFTLATDFEIGHFFRERIVPRAVLYFTGEALEDDESFEEEELDEGEEEDGDEDADEDDDEDGESDTKGGDPQPAECKQQ</sequence>
<evidence type="ECO:0000313" key="19">
    <source>
        <dbReference type="EMBL" id="KAL2088532.1"/>
    </source>
</evidence>
<evidence type="ECO:0000256" key="4">
    <source>
        <dbReference type="ARBA" id="ARBA00012832"/>
    </source>
</evidence>
<comment type="function">
    <text evidence="14">Catalyzes the ATP-dependent ligation of cysteine to tRNA(Cys).</text>
</comment>
<evidence type="ECO:0000256" key="5">
    <source>
        <dbReference type="ARBA" id="ARBA00022598"/>
    </source>
</evidence>
<keyword evidence="11" id="KW-0030">Aminoacyl-tRNA synthetase</keyword>
<feature type="compositionally biased region" description="Basic and acidic residues" evidence="17">
    <location>
        <begin position="803"/>
        <end position="812"/>
    </location>
</feature>
<dbReference type="Gene3D" id="1.20.1050.130">
    <property type="match status" value="1"/>
</dbReference>
<evidence type="ECO:0000256" key="3">
    <source>
        <dbReference type="ARBA" id="ARBA00009947"/>
    </source>
</evidence>
<dbReference type="Proteomes" id="UP001591681">
    <property type="component" value="Unassembled WGS sequence"/>
</dbReference>
<dbReference type="Pfam" id="PF01406">
    <property type="entry name" value="tRNA-synt_1e"/>
    <property type="match status" value="1"/>
</dbReference>
<dbReference type="GO" id="GO:0005634">
    <property type="term" value="C:nucleus"/>
    <property type="evidence" value="ECO:0007669"/>
    <property type="project" value="UniProtKB-SubCell"/>
</dbReference>
<dbReference type="CDD" id="cd00672">
    <property type="entry name" value="CysRS_core"/>
    <property type="match status" value="1"/>
</dbReference>
<protein>
    <recommendedName>
        <fullName evidence="15">Cysteine--tRNA ligase, cytoplasmic</fullName>
        <ecNumber evidence="4">6.1.1.16</ecNumber>
    </recommendedName>
    <alternativeName>
        <fullName evidence="13">Cysteinyl-tRNA synthetase</fullName>
    </alternativeName>
</protein>
<evidence type="ECO:0000256" key="12">
    <source>
        <dbReference type="ARBA" id="ARBA00023242"/>
    </source>
</evidence>
<dbReference type="InterPro" id="IPR037231">
    <property type="entry name" value="NAP-like_sf"/>
</dbReference>
<dbReference type="EC" id="6.1.1.16" evidence="4"/>
<keyword evidence="8" id="KW-0862">Zinc</keyword>
<dbReference type="PANTHER" id="PTHR10890:SF3">
    <property type="entry name" value="CYSTEINE--TRNA LIGASE, CYTOPLASMIC"/>
    <property type="match status" value="1"/>
</dbReference>
<dbReference type="InterPro" id="IPR032678">
    <property type="entry name" value="tRNA-synt_1_cat_dom"/>
</dbReference>
<evidence type="ECO:0000256" key="17">
    <source>
        <dbReference type="SAM" id="MobiDB-lite"/>
    </source>
</evidence>
<keyword evidence="9" id="KW-0067">ATP-binding</keyword>
<dbReference type="PANTHER" id="PTHR10890">
    <property type="entry name" value="CYSTEINYL-TRNA SYNTHETASE"/>
    <property type="match status" value="1"/>
</dbReference>
<feature type="compositionally biased region" description="Basic and acidic residues" evidence="17">
    <location>
        <begin position="768"/>
        <end position="777"/>
    </location>
</feature>
<dbReference type="InterPro" id="IPR014729">
    <property type="entry name" value="Rossmann-like_a/b/a_fold"/>
</dbReference>
<dbReference type="InterPro" id="IPR024909">
    <property type="entry name" value="Cys-tRNA/MSH_ligase"/>
</dbReference>
<dbReference type="GO" id="GO:0046872">
    <property type="term" value="F:metal ion binding"/>
    <property type="evidence" value="ECO:0007669"/>
    <property type="project" value="UniProtKB-KW"/>
</dbReference>
<reference evidence="19 20" key="1">
    <citation type="submission" date="2024-09" db="EMBL/GenBank/DDBJ databases">
        <title>A chromosome-level genome assembly of Gray's grenadier anchovy, Coilia grayii.</title>
        <authorList>
            <person name="Fu Z."/>
        </authorList>
    </citation>
    <scope>NUCLEOTIDE SEQUENCE [LARGE SCALE GENOMIC DNA]</scope>
    <source>
        <strain evidence="19">G4</strain>
        <tissue evidence="19">Muscle</tissue>
    </source>
</reference>
<evidence type="ECO:0000256" key="9">
    <source>
        <dbReference type="ARBA" id="ARBA00022840"/>
    </source>
</evidence>
<dbReference type="Gene3D" id="1.20.5.1500">
    <property type="match status" value="1"/>
</dbReference>
<dbReference type="GO" id="GO:0005524">
    <property type="term" value="F:ATP binding"/>
    <property type="evidence" value="ECO:0007669"/>
    <property type="project" value="UniProtKB-KW"/>
</dbReference>
<evidence type="ECO:0000256" key="8">
    <source>
        <dbReference type="ARBA" id="ARBA00022833"/>
    </source>
</evidence>
<dbReference type="AlphaFoldDB" id="A0ABD1JN30"/>
<comment type="catalytic activity">
    <reaction evidence="16">
        <text>tRNA(Cys) + L-cysteine + ATP = L-cysteinyl-tRNA(Cys) + AMP + diphosphate</text>
        <dbReference type="Rhea" id="RHEA:17773"/>
        <dbReference type="Rhea" id="RHEA-COMP:9661"/>
        <dbReference type="Rhea" id="RHEA-COMP:9679"/>
        <dbReference type="ChEBI" id="CHEBI:30616"/>
        <dbReference type="ChEBI" id="CHEBI:33019"/>
        <dbReference type="ChEBI" id="CHEBI:35235"/>
        <dbReference type="ChEBI" id="CHEBI:78442"/>
        <dbReference type="ChEBI" id="CHEBI:78517"/>
        <dbReference type="ChEBI" id="CHEBI:456215"/>
        <dbReference type="EC" id="6.1.1.16"/>
    </reaction>
    <physiologicalReaction direction="left-to-right" evidence="16">
        <dbReference type="Rhea" id="RHEA:17774"/>
    </physiologicalReaction>
</comment>
<dbReference type="NCBIfam" id="TIGR00435">
    <property type="entry name" value="cysS"/>
    <property type="match status" value="1"/>
</dbReference>
<comment type="similarity">
    <text evidence="3">Belongs to the nucleosome assembly protein (NAP) family.</text>
</comment>
<feature type="compositionally biased region" description="Acidic residues" evidence="17">
    <location>
        <begin position="929"/>
        <end position="942"/>
    </location>
</feature>
<evidence type="ECO:0000313" key="20">
    <source>
        <dbReference type="Proteomes" id="UP001591681"/>
    </source>
</evidence>
<dbReference type="FunFam" id="1.20.5.1500:FF:000001">
    <property type="entry name" value="Nucleosome assembly protein 1-like 1"/>
    <property type="match status" value="1"/>
</dbReference>
<dbReference type="InterPro" id="IPR002164">
    <property type="entry name" value="NAP_family"/>
</dbReference>
<dbReference type="SUPFAM" id="SSF47323">
    <property type="entry name" value="Anticodon-binding domain of a subclass of class I aminoacyl-tRNA synthetases"/>
    <property type="match status" value="1"/>
</dbReference>
<evidence type="ECO:0000256" key="14">
    <source>
        <dbReference type="ARBA" id="ARBA00037196"/>
    </source>
</evidence>
<dbReference type="Pfam" id="PF00956">
    <property type="entry name" value="NAP"/>
    <property type="match status" value="1"/>
</dbReference>
<feature type="compositionally biased region" description="Basic and acidic residues" evidence="17">
    <location>
        <begin position="943"/>
        <end position="963"/>
    </location>
</feature>
<dbReference type="Gene3D" id="3.40.50.620">
    <property type="entry name" value="HUPs"/>
    <property type="match status" value="1"/>
</dbReference>
<dbReference type="Gene3D" id="3.30.1120.90">
    <property type="entry name" value="Nucleosome assembly protein"/>
    <property type="match status" value="1"/>
</dbReference>
<evidence type="ECO:0000256" key="7">
    <source>
        <dbReference type="ARBA" id="ARBA00022741"/>
    </source>
</evidence>
<dbReference type="GO" id="GO:0006412">
    <property type="term" value="P:translation"/>
    <property type="evidence" value="ECO:0007669"/>
    <property type="project" value="UniProtKB-KW"/>
</dbReference>
<dbReference type="PRINTS" id="PR00983">
    <property type="entry name" value="TRNASYNTHCYS"/>
</dbReference>
<dbReference type="HAMAP" id="MF_00041">
    <property type="entry name" value="Cys_tRNA_synth"/>
    <property type="match status" value="1"/>
</dbReference>
<evidence type="ECO:0000256" key="13">
    <source>
        <dbReference type="ARBA" id="ARBA00031499"/>
    </source>
</evidence>
<dbReference type="SUPFAM" id="SSF47616">
    <property type="entry name" value="GST C-terminal domain-like"/>
    <property type="match status" value="1"/>
</dbReference>
<dbReference type="SUPFAM" id="SSF52374">
    <property type="entry name" value="Nucleotidylyl transferase"/>
    <property type="match status" value="1"/>
</dbReference>
<comment type="cofactor">
    <cofactor evidence="1">
        <name>Zn(2+)</name>
        <dbReference type="ChEBI" id="CHEBI:29105"/>
    </cofactor>
</comment>
<comment type="subcellular location">
    <subcellularLocation>
        <location evidence="2">Nucleus</location>
    </subcellularLocation>
</comment>
<evidence type="ECO:0000256" key="6">
    <source>
        <dbReference type="ARBA" id="ARBA00022723"/>
    </source>
</evidence>
<feature type="compositionally biased region" description="Basic and acidic residues" evidence="17">
    <location>
        <begin position="730"/>
        <end position="756"/>
    </location>
</feature>
<feature type="domain" description="tRNA synthetases class I catalytic" evidence="18">
    <location>
        <begin position="119"/>
        <end position="529"/>
    </location>
</feature>
<keyword evidence="20" id="KW-1185">Reference proteome</keyword>
<evidence type="ECO:0000256" key="1">
    <source>
        <dbReference type="ARBA" id="ARBA00001947"/>
    </source>
</evidence>
<organism evidence="19 20">
    <name type="scientific">Coilia grayii</name>
    <name type="common">Gray's grenadier anchovy</name>
    <dbReference type="NCBI Taxonomy" id="363190"/>
    <lineage>
        <taxon>Eukaryota</taxon>
        <taxon>Metazoa</taxon>
        <taxon>Chordata</taxon>
        <taxon>Craniata</taxon>
        <taxon>Vertebrata</taxon>
        <taxon>Euteleostomi</taxon>
        <taxon>Actinopterygii</taxon>
        <taxon>Neopterygii</taxon>
        <taxon>Teleostei</taxon>
        <taxon>Clupei</taxon>
        <taxon>Clupeiformes</taxon>
        <taxon>Clupeoidei</taxon>
        <taxon>Engraulidae</taxon>
        <taxon>Coilinae</taxon>
        <taxon>Coilia</taxon>
    </lineage>
</organism>
<proteinExistence type="inferred from homology"/>
<dbReference type="GO" id="GO:0004817">
    <property type="term" value="F:cysteine-tRNA ligase activity"/>
    <property type="evidence" value="ECO:0007669"/>
    <property type="project" value="UniProtKB-EC"/>
</dbReference>
<keyword evidence="12" id="KW-0539">Nucleus</keyword>
<evidence type="ECO:0000256" key="2">
    <source>
        <dbReference type="ARBA" id="ARBA00004123"/>
    </source>
</evidence>
<evidence type="ECO:0000259" key="18">
    <source>
        <dbReference type="Pfam" id="PF01406"/>
    </source>
</evidence>
<dbReference type="SUPFAM" id="SSF143113">
    <property type="entry name" value="NAP-like"/>
    <property type="match status" value="1"/>
</dbReference>